<evidence type="ECO:0000313" key="1">
    <source>
        <dbReference type="EMBL" id="KAK0051233.1"/>
    </source>
</evidence>
<name>A0AAD8BC38_BIOPF</name>
<sequence length="73" mass="8631">SEFSALYISFENFLYAVGENGKCLAIEERDWQMSAFEIKRQWKKEIGEDQVMEERDFYDNGVDTVVRKHDSDS</sequence>
<dbReference type="EMBL" id="JASAOG010000106">
    <property type="protein sequence ID" value="KAK0051233.1"/>
    <property type="molecule type" value="Genomic_DNA"/>
</dbReference>
<keyword evidence="2" id="KW-1185">Reference proteome</keyword>
<proteinExistence type="predicted"/>
<reference evidence="1" key="2">
    <citation type="submission" date="2023-04" db="EMBL/GenBank/DDBJ databases">
        <authorList>
            <person name="Bu L."/>
            <person name="Lu L."/>
            <person name="Laidemitt M.R."/>
            <person name="Zhang S.M."/>
            <person name="Mutuku M."/>
            <person name="Mkoji G."/>
            <person name="Steinauer M."/>
            <person name="Loker E.S."/>
        </authorList>
    </citation>
    <scope>NUCLEOTIDE SEQUENCE</scope>
    <source>
        <strain evidence="1">KasaAsao</strain>
        <tissue evidence="1">Whole Snail</tissue>
    </source>
</reference>
<reference evidence="1" key="1">
    <citation type="journal article" date="2023" name="PLoS Negl. Trop. Dis.">
        <title>A genome sequence for Biomphalaria pfeifferi, the major vector snail for the human-infecting parasite Schistosoma mansoni.</title>
        <authorList>
            <person name="Bu L."/>
            <person name="Lu L."/>
            <person name="Laidemitt M.R."/>
            <person name="Zhang S.M."/>
            <person name="Mutuku M."/>
            <person name="Mkoji G."/>
            <person name="Steinauer M."/>
            <person name="Loker E.S."/>
        </authorList>
    </citation>
    <scope>NUCLEOTIDE SEQUENCE</scope>
    <source>
        <strain evidence="1">KasaAsao</strain>
    </source>
</reference>
<feature type="non-terminal residue" evidence="1">
    <location>
        <position position="1"/>
    </location>
</feature>
<evidence type="ECO:0000313" key="2">
    <source>
        <dbReference type="Proteomes" id="UP001233172"/>
    </source>
</evidence>
<protein>
    <submittedName>
        <fullName evidence="1">Uncharacterized protein</fullName>
    </submittedName>
</protein>
<organism evidence="1 2">
    <name type="scientific">Biomphalaria pfeifferi</name>
    <name type="common">Bloodfluke planorb</name>
    <name type="synonym">Freshwater snail</name>
    <dbReference type="NCBI Taxonomy" id="112525"/>
    <lineage>
        <taxon>Eukaryota</taxon>
        <taxon>Metazoa</taxon>
        <taxon>Spiralia</taxon>
        <taxon>Lophotrochozoa</taxon>
        <taxon>Mollusca</taxon>
        <taxon>Gastropoda</taxon>
        <taxon>Heterobranchia</taxon>
        <taxon>Euthyneura</taxon>
        <taxon>Panpulmonata</taxon>
        <taxon>Hygrophila</taxon>
        <taxon>Lymnaeoidea</taxon>
        <taxon>Planorbidae</taxon>
        <taxon>Biomphalaria</taxon>
    </lineage>
</organism>
<dbReference type="AlphaFoldDB" id="A0AAD8BC38"/>
<gene>
    <name evidence="1" type="ORF">Bpfe_019351</name>
</gene>
<dbReference type="Proteomes" id="UP001233172">
    <property type="component" value="Unassembled WGS sequence"/>
</dbReference>
<accession>A0AAD8BC38</accession>
<comment type="caution">
    <text evidence="1">The sequence shown here is derived from an EMBL/GenBank/DDBJ whole genome shotgun (WGS) entry which is preliminary data.</text>
</comment>